<proteinExistence type="predicted"/>
<evidence type="ECO:0000313" key="1">
    <source>
        <dbReference type="EMBL" id="OMO70061.1"/>
    </source>
</evidence>
<reference evidence="2" key="1">
    <citation type="submission" date="2013-09" db="EMBL/GenBank/DDBJ databases">
        <title>Corchorus olitorius genome sequencing.</title>
        <authorList>
            <person name="Alam M."/>
            <person name="Haque M.S."/>
            <person name="Islam M.S."/>
            <person name="Emdad E.M."/>
            <person name="Islam M.M."/>
            <person name="Ahmed B."/>
            <person name="Halim A."/>
            <person name="Hossen Q.M.M."/>
            <person name="Hossain M.Z."/>
            <person name="Ahmed R."/>
            <person name="Khan M.M."/>
            <person name="Islam R."/>
            <person name="Rashid M.M."/>
            <person name="Khan S.A."/>
            <person name="Rahman M.S."/>
            <person name="Alam M."/>
            <person name="Yahiya A.S."/>
            <person name="Khan M.S."/>
            <person name="Azam M.S."/>
            <person name="Haque T."/>
            <person name="Lashkar M.Z.H."/>
            <person name="Akhand A.I."/>
            <person name="Morshed G."/>
            <person name="Roy S."/>
            <person name="Uddin K.S."/>
            <person name="Rabeya T."/>
            <person name="Hossain A.S."/>
            <person name="Chowdhury A."/>
            <person name="Snigdha A.R."/>
            <person name="Mortoza M.S."/>
            <person name="Matin S.A."/>
            <person name="Hoque S.M.E."/>
            <person name="Islam M.K."/>
            <person name="Roy D.K."/>
            <person name="Haider R."/>
            <person name="Moosa M.M."/>
            <person name="Elias S.M."/>
            <person name="Hasan A.M."/>
            <person name="Jahan S."/>
            <person name="Shafiuddin M."/>
            <person name="Mahmood N."/>
            <person name="Shommy N.S."/>
        </authorList>
    </citation>
    <scope>NUCLEOTIDE SEQUENCE [LARGE SCALE GENOMIC DNA]</scope>
    <source>
        <strain evidence="2">cv. O-4</strain>
    </source>
</reference>
<dbReference type="AlphaFoldDB" id="A0A1R3HIA7"/>
<keyword evidence="2" id="KW-1185">Reference proteome</keyword>
<name>A0A1R3HIA7_9ROSI</name>
<organism evidence="1 2">
    <name type="scientific">Corchorus olitorius</name>
    <dbReference type="NCBI Taxonomy" id="93759"/>
    <lineage>
        <taxon>Eukaryota</taxon>
        <taxon>Viridiplantae</taxon>
        <taxon>Streptophyta</taxon>
        <taxon>Embryophyta</taxon>
        <taxon>Tracheophyta</taxon>
        <taxon>Spermatophyta</taxon>
        <taxon>Magnoliopsida</taxon>
        <taxon>eudicotyledons</taxon>
        <taxon>Gunneridae</taxon>
        <taxon>Pentapetalae</taxon>
        <taxon>rosids</taxon>
        <taxon>malvids</taxon>
        <taxon>Malvales</taxon>
        <taxon>Malvaceae</taxon>
        <taxon>Grewioideae</taxon>
        <taxon>Apeibeae</taxon>
        <taxon>Corchorus</taxon>
    </lineage>
</organism>
<dbReference type="EMBL" id="AWUE01020050">
    <property type="protein sequence ID" value="OMO70061.1"/>
    <property type="molecule type" value="Genomic_DNA"/>
</dbReference>
<sequence>MTLYENKKKKRRKYIESSELRDLDGIQTRWMI</sequence>
<protein>
    <submittedName>
        <fullName evidence="1">Uncharacterized protein</fullName>
    </submittedName>
</protein>
<accession>A0A1R3HIA7</accession>
<gene>
    <name evidence="1" type="ORF">COLO4_28791</name>
</gene>
<dbReference type="Proteomes" id="UP000187203">
    <property type="component" value="Unassembled WGS sequence"/>
</dbReference>
<comment type="caution">
    <text evidence="1">The sequence shown here is derived from an EMBL/GenBank/DDBJ whole genome shotgun (WGS) entry which is preliminary data.</text>
</comment>
<evidence type="ECO:0000313" key="2">
    <source>
        <dbReference type="Proteomes" id="UP000187203"/>
    </source>
</evidence>